<accession>C8S384</accession>
<evidence type="ECO:0000256" key="4">
    <source>
        <dbReference type="ARBA" id="ARBA00017099"/>
    </source>
</evidence>
<comment type="pathway">
    <text evidence="1 6">Carbohydrate biosynthesis; dTDP-L-rhamnose biosynthesis.</text>
</comment>
<organism evidence="8 9">
    <name type="scientific">Rhodobacter ferrooxidans</name>
    <dbReference type="NCBI Taxonomy" id="371731"/>
    <lineage>
        <taxon>Bacteria</taxon>
        <taxon>Pseudomonadati</taxon>
        <taxon>Pseudomonadota</taxon>
        <taxon>Alphaproteobacteria</taxon>
        <taxon>Rhodobacterales</taxon>
        <taxon>Rhodobacter group</taxon>
        <taxon>Rhodobacter</taxon>
    </lineage>
</organism>
<reference evidence="8 9" key="1">
    <citation type="submission" date="2009-08" db="EMBL/GenBank/DDBJ databases">
        <title>The draft genome of Rhodobacter sp. SW2.</title>
        <authorList>
            <consortium name="US DOE Joint Genome Institute (JGI-PGF)"/>
            <person name="Lucas S."/>
            <person name="Copeland A."/>
            <person name="Lapidus A."/>
            <person name="Glavina del Rio T."/>
            <person name="Tice H."/>
            <person name="Bruce D."/>
            <person name="Goodwin L."/>
            <person name="Pitluck S."/>
            <person name="Larimer F."/>
            <person name="Land M.L."/>
            <person name="Hauser L."/>
            <person name="Emerson D."/>
        </authorList>
    </citation>
    <scope>NUCLEOTIDE SEQUENCE [LARGE SCALE GENOMIC DNA]</scope>
    <source>
        <strain evidence="8 9">SW2</strain>
    </source>
</reference>
<sequence>MRLLVFGQTGQVARELQRLAPQARYLGRDAADLAHPETLGAILRAAAPEAVINAAAYTAVDRAETERSEALLINGQSPAAMAEACAALGVPFVHISTDYVFDGSGVQPFRPTDPTGPVNHYGHSKLVGEAGVRASGAVHAVLRTSWVFSAHGTNFVKTMLRLAQTRDRLTVVADQHGGPTPAAAIARACLTLAQTLRDDPAKTGVYHFAGAPDTTWAGFAREVFAQARLAVAVEDISTSAFPTPAARPLNSRLDCTSTETTFGLPRPDWREGLRDVLKELEVLA</sequence>
<proteinExistence type="inferred from homology"/>
<protein>
    <recommendedName>
        <fullName evidence="4 6">dTDP-4-dehydrorhamnose reductase</fullName>
        <ecNumber evidence="3 6">1.1.1.133</ecNumber>
    </recommendedName>
</protein>
<keyword evidence="9" id="KW-1185">Reference proteome</keyword>
<comment type="caution">
    <text evidence="8">The sequence shown here is derived from an EMBL/GenBank/DDBJ whole genome shotgun (WGS) entry which is preliminary data.</text>
</comment>
<gene>
    <name evidence="8" type="ORF">Rsw2DRAFT_2512</name>
</gene>
<dbReference type="GO" id="GO:0008831">
    <property type="term" value="F:dTDP-4-dehydrorhamnose reductase activity"/>
    <property type="evidence" value="ECO:0007669"/>
    <property type="project" value="UniProtKB-EC"/>
</dbReference>
<dbReference type="GO" id="GO:0019305">
    <property type="term" value="P:dTDP-rhamnose biosynthetic process"/>
    <property type="evidence" value="ECO:0007669"/>
    <property type="project" value="UniProtKB-UniPathway"/>
</dbReference>
<name>C8S384_9RHOB</name>
<dbReference type="PANTHER" id="PTHR10491">
    <property type="entry name" value="DTDP-4-DEHYDRORHAMNOSE REDUCTASE"/>
    <property type="match status" value="1"/>
</dbReference>
<comment type="cofactor">
    <cofactor evidence="6">
        <name>Mg(2+)</name>
        <dbReference type="ChEBI" id="CHEBI:18420"/>
    </cofactor>
    <text evidence="6">Binds 1 Mg(2+) ion per monomer.</text>
</comment>
<dbReference type="InterPro" id="IPR036291">
    <property type="entry name" value="NAD(P)-bd_dom_sf"/>
</dbReference>
<evidence type="ECO:0000256" key="3">
    <source>
        <dbReference type="ARBA" id="ARBA00012929"/>
    </source>
</evidence>
<dbReference type="Gene3D" id="3.40.50.720">
    <property type="entry name" value="NAD(P)-binding Rossmann-like Domain"/>
    <property type="match status" value="1"/>
</dbReference>
<dbReference type="EC" id="1.1.1.133" evidence="3 6"/>
<evidence type="ECO:0000313" key="8">
    <source>
        <dbReference type="EMBL" id="EEW24566.1"/>
    </source>
</evidence>
<keyword evidence="6 8" id="KW-0560">Oxidoreductase</keyword>
<dbReference type="OrthoDB" id="9803892at2"/>
<evidence type="ECO:0000256" key="1">
    <source>
        <dbReference type="ARBA" id="ARBA00004781"/>
    </source>
</evidence>
<dbReference type="AlphaFoldDB" id="C8S384"/>
<dbReference type="InterPro" id="IPR005913">
    <property type="entry name" value="dTDP_dehydrorham_reduct"/>
</dbReference>
<dbReference type="NCBIfam" id="TIGR01214">
    <property type="entry name" value="rmlD"/>
    <property type="match status" value="1"/>
</dbReference>
<comment type="catalytic activity">
    <reaction evidence="5 6">
        <text>dTDP-beta-L-rhamnose + NADP(+) = dTDP-4-dehydro-beta-L-rhamnose + NADPH + H(+)</text>
        <dbReference type="Rhea" id="RHEA:21796"/>
        <dbReference type="ChEBI" id="CHEBI:15378"/>
        <dbReference type="ChEBI" id="CHEBI:57510"/>
        <dbReference type="ChEBI" id="CHEBI:57783"/>
        <dbReference type="ChEBI" id="CHEBI:58349"/>
        <dbReference type="ChEBI" id="CHEBI:62830"/>
        <dbReference type="EC" id="1.1.1.133"/>
    </reaction>
</comment>
<feature type="domain" description="RmlD-like substrate binding" evidence="7">
    <location>
        <begin position="1"/>
        <end position="281"/>
    </location>
</feature>
<dbReference type="RefSeq" id="WP_008031525.1">
    <property type="nucleotide sequence ID" value="NZ_ACYY01000017.1"/>
</dbReference>
<comment type="similarity">
    <text evidence="2 6">Belongs to the dTDP-4-dehydrorhamnose reductase family.</text>
</comment>
<evidence type="ECO:0000259" key="7">
    <source>
        <dbReference type="Pfam" id="PF04321"/>
    </source>
</evidence>
<evidence type="ECO:0000256" key="2">
    <source>
        <dbReference type="ARBA" id="ARBA00010944"/>
    </source>
</evidence>
<evidence type="ECO:0000256" key="6">
    <source>
        <dbReference type="RuleBase" id="RU364082"/>
    </source>
</evidence>
<dbReference type="Pfam" id="PF04321">
    <property type="entry name" value="RmlD_sub_bind"/>
    <property type="match status" value="1"/>
</dbReference>
<dbReference type="SUPFAM" id="SSF51735">
    <property type="entry name" value="NAD(P)-binding Rossmann-fold domains"/>
    <property type="match status" value="1"/>
</dbReference>
<evidence type="ECO:0000256" key="5">
    <source>
        <dbReference type="ARBA" id="ARBA00048200"/>
    </source>
</evidence>
<dbReference type="Proteomes" id="UP000010121">
    <property type="component" value="Unassembled WGS sequence"/>
</dbReference>
<dbReference type="STRING" id="371731.Rsw2DRAFT_2512"/>
<keyword evidence="6" id="KW-0521">NADP</keyword>
<dbReference type="InterPro" id="IPR029903">
    <property type="entry name" value="RmlD-like-bd"/>
</dbReference>
<dbReference type="UniPathway" id="UPA00124"/>
<comment type="function">
    <text evidence="6">Catalyzes the reduction of dTDP-6-deoxy-L-lyxo-4-hexulose to yield dTDP-L-rhamnose.</text>
</comment>
<dbReference type="CDD" id="cd05254">
    <property type="entry name" value="dTDP_HR_like_SDR_e"/>
    <property type="match status" value="1"/>
</dbReference>
<dbReference type="eggNOG" id="COG1091">
    <property type="taxonomic scope" value="Bacteria"/>
</dbReference>
<dbReference type="EMBL" id="ACYY01000017">
    <property type="protein sequence ID" value="EEW24566.1"/>
    <property type="molecule type" value="Genomic_DNA"/>
</dbReference>
<dbReference type="Gene3D" id="3.90.25.10">
    <property type="entry name" value="UDP-galactose 4-epimerase, domain 1"/>
    <property type="match status" value="1"/>
</dbReference>
<dbReference type="PANTHER" id="PTHR10491:SF4">
    <property type="entry name" value="METHIONINE ADENOSYLTRANSFERASE 2 SUBUNIT BETA"/>
    <property type="match status" value="1"/>
</dbReference>
<evidence type="ECO:0000313" key="9">
    <source>
        <dbReference type="Proteomes" id="UP000010121"/>
    </source>
</evidence>